<dbReference type="Proteomes" id="UP000466931">
    <property type="component" value="Chromosome"/>
</dbReference>
<feature type="domain" description="Luciferase-like" evidence="5">
    <location>
        <begin position="4"/>
        <end position="231"/>
    </location>
</feature>
<organism evidence="6 7">
    <name type="scientific">Mycolicibacterium confluentis</name>
    <dbReference type="NCBI Taxonomy" id="28047"/>
    <lineage>
        <taxon>Bacteria</taxon>
        <taxon>Bacillati</taxon>
        <taxon>Actinomycetota</taxon>
        <taxon>Actinomycetes</taxon>
        <taxon>Mycobacteriales</taxon>
        <taxon>Mycobacteriaceae</taxon>
        <taxon>Mycolicibacterium</taxon>
    </lineage>
</organism>
<gene>
    <name evidence="6" type="ORF">MCNF_31340</name>
</gene>
<dbReference type="InterPro" id="IPR050172">
    <property type="entry name" value="SsuD_RutA_monooxygenase"/>
</dbReference>
<reference evidence="6" key="2">
    <citation type="submission" date="2020-02" db="EMBL/GenBank/DDBJ databases">
        <authorList>
            <person name="Matsumoto Y."/>
            <person name="Motooka D."/>
            <person name="Nakamura S."/>
        </authorList>
    </citation>
    <scope>NUCLEOTIDE SEQUENCE</scope>
    <source>
        <strain evidence="6">JCM 13671</strain>
    </source>
</reference>
<dbReference type="Pfam" id="PF00296">
    <property type="entry name" value="Bac_luciferase"/>
    <property type="match status" value="1"/>
</dbReference>
<dbReference type="InterPro" id="IPR019921">
    <property type="entry name" value="Lucif-like_OxRdtase_Rv2161c"/>
</dbReference>
<evidence type="ECO:0000256" key="4">
    <source>
        <dbReference type="ARBA" id="ARBA00023033"/>
    </source>
</evidence>
<name>A0A7I7XZ09_9MYCO</name>
<evidence type="ECO:0000256" key="2">
    <source>
        <dbReference type="ARBA" id="ARBA00022643"/>
    </source>
</evidence>
<keyword evidence="3" id="KW-0560">Oxidoreductase</keyword>
<dbReference type="SUPFAM" id="SSF51679">
    <property type="entry name" value="Bacterial luciferase-like"/>
    <property type="match status" value="1"/>
</dbReference>
<dbReference type="PANTHER" id="PTHR42847">
    <property type="entry name" value="ALKANESULFONATE MONOOXYGENASE"/>
    <property type="match status" value="1"/>
</dbReference>
<keyword evidence="7" id="KW-1185">Reference proteome</keyword>
<dbReference type="AlphaFoldDB" id="A0A7I7XZ09"/>
<evidence type="ECO:0000313" key="7">
    <source>
        <dbReference type="Proteomes" id="UP000466931"/>
    </source>
</evidence>
<protein>
    <submittedName>
        <fullName evidence="6">LLM class F420-dependent oxidoreductase</fullName>
    </submittedName>
</protein>
<evidence type="ECO:0000256" key="1">
    <source>
        <dbReference type="ARBA" id="ARBA00022630"/>
    </source>
</evidence>
<keyword evidence="2" id="KW-0288">FMN</keyword>
<dbReference type="EMBL" id="AP022612">
    <property type="protein sequence ID" value="BBZ34529.1"/>
    <property type="molecule type" value="Genomic_DNA"/>
</dbReference>
<dbReference type="InterPro" id="IPR036661">
    <property type="entry name" value="Luciferase-like_sf"/>
</dbReference>
<evidence type="ECO:0000259" key="5">
    <source>
        <dbReference type="Pfam" id="PF00296"/>
    </source>
</evidence>
<sequence>MIRLGLSTPGVIQMPGVASTWEAGMTPADLATVARAADDLGYDYLICAEHVVVPVAERARRGDVYWDPVATLSYLAAHTSRIRLATSVVVLGYHHPLQIAKSYGTVDVLSGGRVVLGAGVGSLQPEFELLGAQFEDRGARADDALRALRAAWATPEPDYDGEYYAFSGMSVRPYAVQAHVPIWVGGRTRRSLRRAVDLGDGWMPFGLGFDELQTMLASVDLPDGFDVVLSTAAALDPVGDPQRAATVLRRLRDVGATAVTCTVGAVSADHYCDQLAALMALAQELEGDPA</sequence>
<dbReference type="InterPro" id="IPR011251">
    <property type="entry name" value="Luciferase-like_dom"/>
</dbReference>
<accession>A0A7I7XZ09</accession>
<dbReference type="Gene3D" id="3.20.20.30">
    <property type="entry name" value="Luciferase-like domain"/>
    <property type="match status" value="1"/>
</dbReference>
<proteinExistence type="predicted"/>
<dbReference type="GO" id="GO:0046306">
    <property type="term" value="P:alkanesulfonate catabolic process"/>
    <property type="evidence" value="ECO:0007669"/>
    <property type="project" value="TreeGrafter"/>
</dbReference>
<dbReference type="GO" id="GO:0008726">
    <property type="term" value="F:alkanesulfonate monooxygenase activity"/>
    <property type="evidence" value="ECO:0007669"/>
    <property type="project" value="TreeGrafter"/>
</dbReference>
<keyword evidence="4" id="KW-0503">Monooxygenase</keyword>
<reference evidence="6" key="1">
    <citation type="journal article" date="2019" name="Emerg. Microbes Infect.">
        <title>Comprehensive subspecies identification of 175 nontuberculous mycobacteria species based on 7547 genomic profiles.</title>
        <authorList>
            <person name="Matsumoto Y."/>
            <person name="Kinjo T."/>
            <person name="Motooka D."/>
            <person name="Nabeya D."/>
            <person name="Jung N."/>
            <person name="Uechi K."/>
            <person name="Horii T."/>
            <person name="Iida T."/>
            <person name="Fujita J."/>
            <person name="Nakamura S."/>
        </authorList>
    </citation>
    <scope>NUCLEOTIDE SEQUENCE [LARGE SCALE GENOMIC DNA]</scope>
    <source>
        <strain evidence="6">JCM 13671</strain>
    </source>
</reference>
<evidence type="ECO:0000256" key="3">
    <source>
        <dbReference type="ARBA" id="ARBA00023002"/>
    </source>
</evidence>
<dbReference type="NCBIfam" id="TIGR03619">
    <property type="entry name" value="F420_Rv2161c"/>
    <property type="match status" value="1"/>
</dbReference>
<evidence type="ECO:0000313" key="6">
    <source>
        <dbReference type="EMBL" id="BBZ34529.1"/>
    </source>
</evidence>
<dbReference type="PANTHER" id="PTHR42847:SF4">
    <property type="entry name" value="ALKANESULFONATE MONOOXYGENASE-RELATED"/>
    <property type="match status" value="1"/>
</dbReference>
<keyword evidence="1" id="KW-0285">Flavoprotein</keyword>